<dbReference type="AlphaFoldDB" id="A0A2P7B6S7"/>
<protein>
    <submittedName>
        <fullName evidence="1">Uncharacterized protein</fullName>
    </submittedName>
</protein>
<dbReference type="Proteomes" id="UP000241764">
    <property type="component" value="Unassembled WGS sequence"/>
</dbReference>
<comment type="caution">
    <text evidence="1">The sequence shown here is derived from an EMBL/GenBank/DDBJ whole genome shotgun (WGS) entry which is preliminary data.</text>
</comment>
<name>A0A2P7B6S7_9HYPH</name>
<reference evidence="2" key="1">
    <citation type="submission" date="2017-11" db="EMBL/GenBank/DDBJ databases">
        <authorList>
            <person name="Kuznetsova I."/>
            <person name="Sazanova A."/>
            <person name="Chirak E."/>
            <person name="Safronova V."/>
            <person name="Willems A."/>
        </authorList>
    </citation>
    <scope>NUCLEOTIDE SEQUENCE [LARGE SCALE GENOMIC DNA]</scope>
    <source>
        <strain evidence="2">CCBAU 03422</strain>
    </source>
</reference>
<proteinExistence type="predicted"/>
<sequence>MGEANDIKTSRTLLSDIRESVPSPDVHRAIGAVTGWQGHRELAGADRLNNRWRKFKRTAPFWPC</sequence>
<evidence type="ECO:0000313" key="1">
    <source>
        <dbReference type="EMBL" id="PSH62171.1"/>
    </source>
</evidence>
<keyword evidence="2" id="KW-1185">Reference proteome</keyword>
<evidence type="ECO:0000313" key="2">
    <source>
        <dbReference type="Proteomes" id="UP000241764"/>
    </source>
</evidence>
<accession>A0A2P7B6S7</accession>
<organism evidence="1 2">
    <name type="scientific">Phyllobacterium sophorae</name>
    <dbReference type="NCBI Taxonomy" id="1520277"/>
    <lineage>
        <taxon>Bacteria</taxon>
        <taxon>Pseudomonadati</taxon>
        <taxon>Pseudomonadota</taxon>
        <taxon>Alphaproteobacteria</taxon>
        <taxon>Hyphomicrobiales</taxon>
        <taxon>Phyllobacteriaceae</taxon>
        <taxon>Phyllobacterium</taxon>
    </lineage>
</organism>
<dbReference type="EMBL" id="PGGM01000010">
    <property type="protein sequence ID" value="PSH62171.1"/>
    <property type="molecule type" value="Genomic_DNA"/>
</dbReference>
<gene>
    <name evidence="1" type="ORF">CU103_20250</name>
</gene>
<dbReference type="OrthoDB" id="9777271at2"/>